<dbReference type="Gene3D" id="2.60.40.10">
    <property type="entry name" value="Immunoglobulins"/>
    <property type="match status" value="1"/>
</dbReference>
<proteinExistence type="predicted"/>
<dbReference type="EMBL" id="CP109965">
    <property type="protein sequence ID" value="WAJ70690.1"/>
    <property type="molecule type" value="Genomic_DNA"/>
</dbReference>
<dbReference type="SUPFAM" id="SSF49265">
    <property type="entry name" value="Fibronectin type III"/>
    <property type="match status" value="1"/>
</dbReference>
<dbReference type="InterPro" id="IPR048330">
    <property type="entry name" value="PcRGLX/YetA_2nd"/>
</dbReference>
<gene>
    <name evidence="3" type="ORF">OLW01_02425</name>
</gene>
<accession>A0ABY7AQE6</accession>
<dbReference type="InterPro" id="IPR003961">
    <property type="entry name" value="FN3_dom"/>
</dbReference>
<dbReference type="InterPro" id="IPR036116">
    <property type="entry name" value="FN3_sf"/>
</dbReference>
<organism evidence="3 4">
    <name type="scientific">Catenovulum adriaticum</name>
    <dbReference type="NCBI Taxonomy" id="2984846"/>
    <lineage>
        <taxon>Bacteria</taxon>
        <taxon>Pseudomonadati</taxon>
        <taxon>Pseudomonadota</taxon>
        <taxon>Gammaproteobacteria</taxon>
        <taxon>Alteromonadales</taxon>
        <taxon>Alteromonadaceae</taxon>
        <taxon>Catenovulum</taxon>
    </lineage>
</organism>
<feature type="chain" id="PRO_5047037437" evidence="1">
    <location>
        <begin position="31"/>
        <end position="1648"/>
    </location>
</feature>
<reference evidence="3" key="1">
    <citation type="submission" date="2022-10" db="EMBL/GenBank/DDBJ databases">
        <title>Catenovulum adriacola sp. nov. isolated in the Harbour of Susak.</title>
        <authorList>
            <person name="Schoch T."/>
            <person name="Reich S.J."/>
            <person name="Stoeferle S."/>
            <person name="Flaiz M."/>
            <person name="Kazda M."/>
            <person name="Riedel C.U."/>
            <person name="Duerre P."/>
        </authorList>
    </citation>
    <scope>NUCLEOTIDE SEQUENCE</scope>
    <source>
        <strain evidence="3">TS8</strain>
    </source>
</reference>
<dbReference type="InterPro" id="IPR013783">
    <property type="entry name" value="Ig-like_fold"/>
</dbReference>
<dbReference type="RefSeq" id="WP_268075039.1">
    <property type="nucleotide sequence ID" value="NZ_CP109965.1"/>
</dbReference>
<dbReference type="NCBIfam" id="NF033679">
    <property type="entry name" value="DNRLRE_dom"/>
    <property type="match status" value="1"/>
</dbReference>
<sequence>MLSLTPALRTCKGALIASLALFLSTQTAKADNQTNFPDRFYSEQVLNLPIEIKETAGVGVENYPVSAVIPLPRGRYFNLSDFRMVDVNGQTIAAQFEVVNLWWAQDQSLRHIKAYFNTSVNAFSTANSGIATYYLKDDANQAIQTSGIKVTDSDSVIEVNTGPLKFVVNKGSFNLFEQVWLDSNQDGNFSDNEQMLQQNAEKGGVFTGRLDGDIQLDSSRNDINLVIEEQGPMRVVIRAEALTHFRSTTDHEHGFAVRIYAYANQPFVKVDYQLQNSSKDSQYAWPLYFEDMRLKLPLKFDGPVQATIASEQGVFNQAIESGIELAQKSHNQFEIRTIDNAQVLQTGSTPEGFLDVRSGNKGVTSIIRNFWQTWANGLSFDQNNSLDLQLFPSWSAQWVKDSDAESGFSLSDTGLYWLQDMQHVYKETLINFHDGSQNLEEIRHLAKTFQSYPVATLPTAWYQFTQVTLDMGGTIPFDEPITDKDERNLNLSNETVSTKYYGFNWLNFGAIEPGYRVRSCTTGGWPHGRGALIATENPKDYFKAELHALSELNVRPQWIADYTHDQDYPRLKLSDNAYCGGEWRAFKNHETPTRAANYLDGTFDYYGARDEAHGWHYHVEESYYFTGNLWVKDWYQFIGQYKRAKMLMLDPYPDYSQRALGHALATALQAYRVTGDLDLLDKIGSYISYQLRRRVVPETGGIRNNNDQDAGFMAGYLMHAVISYMDEVKHADPQAWAESFQLLSGVMNWNLQYCHFCYHSSVTKEINGRSNGTSTSLMDPQAWYAWTTNKPEFMAQVLDYLNSGINGGQKPYSEPLNWTGGYLGRFMQMAYNNQKVDQVAPAKIENLTASLVANDIIVEWERIPDAERYHLVWDYKPIEISPTFDGSKTNWFAANVIAVDATDDQTPSVTIQIESGDIYIAVFSFDAAGNMSEISQPIYQKGPIDSVQPTAVTSISLKVEDANKVQLSWPAAQDNIGIASYKILRDGVEITQTTQLSYTDTQVEYGKTYNYQVIAMDTGSNEAASSSYSTTVIDGNNLPPDIRIANEVYVNINQAALLDVSDSIEPNAKDQNQPIENSVTSSGYDEIVKVLWDLDNDGVFGNEDGEPETAQINVTCSAPTGQRQIQVKMIDSFGLESIKKIDLIVLSEYANSQKFMITADTVLDGYNANAKKKNLGAATELRTWGDGIRRSLFKADIQLPSGAKIIKAKLHLFTTRIMYPKDLNMVLYKVTKDWVEGNGTVTNANDGATWYEFDYADHYYSQQNDWQTQGGDIDQVTDYGLGANGLVAMSNIKAKTWSEFDISNLVREWAATGNNYGVLLKGLTAGTDAFYASSEYSDAQYHPYIEVIYESVPVVKLNNYSITSYGKEQDKNGGIQVDSQGYHLELTGNTWKKINLASKITENTVLELDFTGDSLAEIQAIGFDNDDVIDPSSVFQLAGIQEWGYNQHQPNAKGHVKIPIGRYFTGQYEHLVFINDNDNNDQAVSATFSNIKIYEQALSEFNNQVLFYPGNLVSVETELTGEYKVSSDGSEVTVEGDTSLKMSLPYHVTADTQLEVKVSGIDNSSLVGIGLVKGDSLDQETVFQLGGNQSFGIQEYKTDNGTGLINFTIPVGEYFTGEMKYLVLLIKALDGLTTIPVVIKDVKLVEMF</sequence>
<name>A0ABY7AQE6_9ALTE</name>
<protein>
    <submittedName>
        <fullName evidence="3">DNRLRE domain-containing protein</fullName>
    </submittedName>
</protein>
<dbReference type="Proteomes" id="UP001163726">
    <property type="component" value="Chromosome"/>
</dbReference>
<dbReference type="CDD" id="cd00063">
    <property type="entry name" value="FN3"/>
    <property type="match status" value="1"/>
</dbReference>
<dbReference type="Pfam" id="PF21345">
    <property type="entry name" value="PcRGLX_2nd"/>
    <property type="match status" value="1"/>
</dbReference>
<evidence type="ECO:0000256" key="1">
    <source>
        <dbReference type="SAM" id="SignalP"/>
    </source>
</evidence>
<feature type="domain" description="PcRGLX/YetA-like central beta-sandwich" evidence="2">
    <location>
        <begin position="148"/>
        <end position="275"/>
    </location>
</feature>
<evidence type="ECO:0000313" key="4">
    <source>
        <dbReference type="Proteomes" id="UP001163726"/>
    </source>
</evidence>
<keyword evidence="1" id="KW-0732">Signal</keyword>
<evidence type="ECO:0000259" key="2">
    <source>
        <dbReference type="Pfam" id="PF21345"/>
    </source>
</evidence>
<keyword evidence="4" id="KW-1185">Reference proteome</keyword>
<feature type="signal peptide" evidence="1">
    <location>
        <begin position="1"/>
        <end position="30"/>
    </location>
</feature>
<evidence type="ECO:0000313" key="3">
    <source>
        <dbReference type="EMBL" id="WAJ70690.1"/>
    </source>
</evidence>